<protein>
    <submittedName>
        <fullName evidence="1">Uncharacterized protein</fullName>
    </submittedName>
</protein>
<sequence length="8" mass="894">MGMSLLRS</sequence>
<gene>
    <name evidence="1" type="ORF">CMUS01_02878</name>
</gene>
<dbReference type="Proteomes" id="UP000639643">
    <property type="component" value="Unassembled WGS sequence"/>
</dbReference>
<dbReference type="EMBL" id="WIGM01000064">
    <property type="protein sequence ID" value="KAF6842627.1"/>
    <property type="molecule type" value="Genomic_DNA"/>
</dbReference>
<comment type="caution">
    <text evidence="1">The sequence shown here is derived from an EMBL/GenBank/DDBJ whole genome shotgun (WGS) entry which is preliminary data.</text>
</comment>
<name>A0A8H6NU17_9PEZI</name>
<accession>A0A8H6NU17</accession>
<reference evidence="1" key="1">
    <citation type="journal article" date="2020" name="Phytopathology">
        <title>Genome Sequence Resources of Colletotrichum truncatum, C. plurivorum, C. musicola, and C. sojae: Four Species Pathogenic to Soybean (Glycine max).</title>
        <authorList>
            <person name="Rogerio F."/>
            <person name="Boufleur T.R."/>
            <person name="Ciampi-Guillardi M."/>
            <person name="Sukno S.A."/>
            <person name="Thon M.R."/>
            <person name="Massola Junior N.S."/>
            <person name="Baroncelli R."/>
        </authorList>
    </citation>
    <scope>NUCLEOTIDE SEQUENCE</scope>
    <source>
        <strain evidence="1">LFN0074</strain>
    </source>
</reference>
<proteinExistence type="predicted"/>
<keyword evidence="2" id="KW-1185">Reference proteome</keyword>
<evidence type="ECO:0000313" key="2">
    <source>
        <dbReference type="Proteomes" id="UP000639643"/>
    </source>
</evidence>
<evidence type="ECO:0000313" key="1">
    <source>
        <dbReference type="EMBL" id="KAF6842627.1"/>
    </source>
</evidence>
<organism evidence="1 2">
    <name type="scientific">Colletotrichum musicola</name>
    <dbReference type="NCBI Taxonomy" id="2175873"/>
    <lineage>
        <taxon>Eukaryota</taxon>
        <taxon>Fungi</taxon>
        <taxon>Dikarya</taxon>
        <taxon>Ascomycota</taxon>
        <taxon>Pezizomycotina</taxon>
        <taxon>Sordariomycetes</taxon>
        <taxon>Hypocreomycetidae</taxon>
        <taxon>Glomerellales</taxon>
        <taxon>Glomerellaceae</taxon>
        <taxon>Colletotrichum</taxon>
        <taxon>Colletotrichum orchidearum species complex</taxon>
    </lineage>
</organism>